<dbReference type="HAMAP" id="MF_01659">
    <property type="entry name" value="MenD"/>
    <property type="match status" value="1"/>
</dbReference>
<dbReference type="GO" id="GO:0030145">
    <property type="term" value="F:manganese ion binding"/>
    <property type="evidence" value="ECO:0007669"/>
    <property type="project" value="UniProtKB-UniRule"/>
</dbReference>
<dbReference type="AlphaFoldDB" id="A0A344UV00"/>
<comment type="pathway">
    <text evidence="6">Quinol/quinone metabolism; menaquinone biosynthesis.</text>
</comment>
<feature type="domain" description="Thiamine pyrophosphate enzyme N-terminal TPP-binding" evidence="7">
    <location>
        <begin position="11"/>
        <end position="128"/>
    </location>
</feature>
<keyword evidence="2 6" id="KW-0479">Metal-binding</keyword>
<dbReference type="GO" id="GO:0009234">
    <property type="term" value="P:menaquinone biosynthetic process"/>
    <property type="evidence" value="ECO:0007669"/>
    <property type="project" value="UniProtKB-UniRule"/>
</dbReference>
<gene>
    <name evidence="6 8" type="primary">menD</name>
    <name evidence="8" type="ORF">JS278_01942</name>
</gene>
<keyword evidence="3 6" id="KW-0460">Magnesium</keyword>
<dbReference type="PANTHER" id="PTHR42916">
    <property type="entry name" value="2-SUCCINYL-5-ENOLPYRUVYL-6-HYDROXY-3-CYCLOHEXENE-1-CARBOXYLATE SYNTHASE"/>
    <property type="match status" value="1"/>
</dbReference>
<dbReference type="Pfam" id="PF02776">
    <property type="entry name" value="TPP_enzyme_N"/>
    <property type="match status" value="1"/>
</dbReference>
<dbReference type="GO" id="GO:0070204">
    <property type="term" value="F:2-succinyl-5-enolpyruvyl-6-hydroxy-3-cyclohexene-1-carboxylic-acid synthase activity"/>
    <property type="evidence" value="ECO:0007669"/>
    <property type="project" value="UniProtKB-UniRule"/>
</dbReference>
<evidence type="ECO:0000313" key="9">
    <source>
        <dbReference type="Proteomes" id="UP000251995"/>
    </source>
</evidence>
<dbReference type="InterPro" id="IPR029061">
    <property type="entry name" value="THDP-binding"/>
</dbReference>
<dbReference type="Gene3D" id="3.40.50.1220">
    <property type="entry name" value="TPP-binding domain"/>
    <property type="match status" value="1"/>
</dbReference>
<dbReference type="EC" id="2.2.1.9" evidence="6"/>
<proteinExistence type="inferred from homology"/>
<comment type="cofactor">
    <cofactor evidence="6">
        <name>Mg(2+)</name>
        <dbReference type="ChEBI" id="CHEBI:18420"/>
    </cofactor>
    <cofactor evidence="6">
        <name>Mn(2+)</name>
        <dbReference type="ChEBI" id="CHEBI:29035"/>
    </cofactor>
</comment>
<dbReference type="EMBL" id="CP025198">
    <property type="protein sequence ID" value="AXE39098.1"/>
    <property type="molecule type" value="Genomic_DNA"/>
</dbReference>
<dbReference type="InterPro" id="IPR012001">
    <property type="entry name" value="Thiamin_PyroP_enz_TPP-bd_dom"/>
</dbReference>
<dbReference type="UniPathway" id="UPA00079"/>
<organism evidence="8 9">
    <name type="scientific">Acidipropionibacterium virtanenii</name>
    <dbReference type="NCBI Taxonomy" id="2057246"/>
    <lineage>
        <taxon>Bacteria</taxon>
        <taxon>Bacillati</taxon>
        <taxon>Actinomycetota</taxon>
        <taxon>Actinomycetes</taxon>
        <taxon>Propionibacteriales</taxon>
        <taxon>Propionibacteriaceae</taxon>
        <taxon>Acidipropionibacterium</taxon>
    </lineage>
</organism>
<evidence type="ECO:0000256" key="5">
    <source>
        <dbReference type="ARBA" id="ARBA00023211"/>
    </source>
</evidence>
<sequence>MPEAESAQRSRRLVRALVAQGLREVVYCPGSRDAPLGYALAAAEKAGWLRVHVRIDERSAAFTALGLSRASVLADDRAPAAVVTTSGTAVANLHPAVLEADASGIPLLVLTADRPHEMWHTGANQTTLQSNIYGRAARFSATIPAEYPSDSRLTGLISRAFATASGTLTQDPGPVHLDVCFRDPLVPVDHPAPGPLPEPTGIHVSGSTAGGGRLTLPARGVVVAGDGAGLLAARLAERAGWPLLAEPTSGARLGPNAVTDYQRLLGTGLTDEIRAVLVLGHPTLSRPVSRLLTGATAEITVITDSPRWADVAGRATIMTPPEEVACPEPRDPSWLERWKDADRDGEEPTAKDRACALIWDEGCRQGVDPQTPALMIGASAVIRSFDRHAVPRARTPIAVANRGLAGIDGTVSTAVGLAAGLRRPVRVVVGDLTAAHDATGLMTGRLEDEPDLQVIVLNDSGGAIFGGLEHGSAPRPVLERFFLTPQVLDVGHLAAALGAGFSKVDVDDLPELLARPIRGRSIIEVPLPTL</sequence>
<keyword evidence="4 6" id="KW-0786">Thiamine pyrophosphate</keyword>
<evidence type="ECO:0000256" key="3">
    <source>
        <dbReference type="ARBA" id="ARBA00022842"/>
    </source>
</evidence>
<dbReference type="Gene3D" id="3.40.50.970">
    <property type="match status" value="2"/>
</dbReference>
<dbReference type="NCBIfam" id="TIGR00173">
    <property type="entry name" value="menD"/>
    <property type="match status" value="1"/>
</dbReference>
<dbReference type="GO" id="GO:0030976">
    <property type="term" value="F:thiamine pyrophosphate binding"/>
    <property type="evidence" value="ECO:0007669"/>
    <property type="project" value="UniProtKB-UniRule"/>
</dbReference>
<comment type="similarity">
    <text evidence="6">Belongs to the TPP enzyme family. MenD subfamily.</text>
</comment>
<protein>
    <recommendedName>
        <fullName evidence="6">2-succinyl-5-enolpyruvyl-6-hydroxy-3-cyclohexene-1-carboxylate synthase</fullName>
        <shortName evidence="6">SEPHCHC synthase</shortName>
        <ecNumber evidence="6">2.2.1.9</ecNumber>
    </recommendedName>
    <alternativeName>
        <fullName evidence="6">Menaquinone biosynthesis protein MenD</fullName>
    </alternativeName>
</protein>
<dbReference type="SUPFAM" id="SSF52518">
    <property type="entry name" value="Thiamin diphosphate-binding fold (THDP-binding)"/>
    <property type="match status" value="2"/>
</dbReference>
<keyword evidence="5 6" id="KW-0464">Manganese</keyword>
<keyword evidence="6" id="KW-0474">Menaquinone biosynthesis</keyword>
<dbReference type="RefSeq" id="WP_114045002.1">
    <property type="nucleotide sequence ID" value="NZ_CP025198.1"/>
</dbReference>
<dbReference type="UniPathway" id="UPA01057">
    <property type="reaction ID" value="UER00164"/>
</dbReference>
<comment type="subunit">
    <text evidence="6">Homodimer.</text>
</comment>
<comment type="catalytic activity">
    <reaction evidence="6">
        <text>isochorismate + 2-oxoglutarate + H(+) = 5-enolpyruvoyl-6-hydroxy-2-succinyl-cyclohex-3-ene-1-carboxylate + CO2</text>
        <dbReference type="Rhea" id="RHEA:25593"/>
        <dbReference type="ChEBI" id="CHEBI:15378"/>
        <dbReference type="ChEBI" id="CHEBI:16526"/>
        <dbReference type="ChEBI" id="CHEBI:16810"/>
        <dbReference type="ChEBI" id="CHEBI:29780"/>
        <dbReference type="ChEBI" id="CHEBI:58818"/>
        <dbReference type="EC" id="2.2.1.9"/>
    </reaction>
</comment>
<dbReference type="Proteomes" id="UP000251995">
    <property type="component" value="Chromosome"/>
</dbReference>
<dbReference type="PIRSF" id="PIRSF004983">
    <property type="entry name" value="MenD"/>
    <property type="match status" value="1"/>
</dbReference>
<dbReference type="CDD" id="cd07037">
    <property type="entry name" value="TPP_PYR_MenD"/>
    <property type="match status" value="1"/>
</dbReference>
<reference evidence="8 9" key="1">
    <citation type="submission" date="2017-12" db="EMBL/GenBank/DDBJ databases">
        <title>The whole genome sequence of the Acidipropionibacterium virtanenii sp. nov. type strain JS278.</title>
        <authorList>
            <person name="Laine P."/>
            <person name="Deptula P."/>
            <person name="Varmanen P."/>
            <person name="Auvinen P."/>
        </authorList>
    </citation>
    <scope>NUCLEOTIDE SEQUENCE [LARGE SCALE GENOMIC DNA]</scope>
    <source>
        <strain evidence="8 9">JS278</strain>
    </source>
</reference>
<evidence type="ECO:0000256" key="2">
    <source>
        <dbReference type="ARBA" id="ARBA00022723"/>
    </source>
</evidence>
<dbReference type="KEGG" id="acij:JS278_01942"/>
<keyword evidence="9" id="KW-1185">Reference proteome</keyword>
<evidence type="ECO:0000256" key="4">
    <source>
        <dbReference type="ARBA" id="ARBA00023052"/>
    </source>
</evidence>
<dbReference type="PANTHER" id="PTHR42916:SF1">
    <property type="entry name" value="PROTEIN PHYLLO, CHLOROPLASTIC"/>
    <property type="match status" value="1"/>
</dbReference>
<dbReference type="CDD" id="cd02009">
    <property type="entry name" value="TPP_SHCHC_synthase"/>
    <property type="match status" value="1"/>
</dbReference>
<comment type="function">
    <text evidence="6">Catalyzes the thiamine diphosphate-dependent decarboxylation of 2-oxoglutarate and the subsequent addition of the resulting succinic semialdehyde-thiamine pyrophosphate anion to isochorismate to yield 2-succinyl-5-enolpyruvyl-6-hydroxy-3-cyclohexene-1-carboxylate (SEPHCHC).</text>
</comment>
<accession>A0A344UV00</accession>
<evidence type="ECO:0000256" key="1">
    <source>
        <dbReference type="ARBA" id="ARBA00022679"/>
    </source>
</evidence>
<evidence type="ECO:0000313" key="8">
    <source>
        <dbReference type="EMBL" id="AXE39098.1"/>
    </source>
</evidence>
<evidence type="ECO:0000259" key="7">
    <source>
        <dbReference type="Pfam" id="PF02776"/>
    </source>
</evidence>
<dbReference type="InterPro" id="IPR004433">
    <property type="entry name" value="MenaQ_synth_MenD"/>
</dbReference>
<comment type="cofactor">
    <cofactor evidence="6">
        <name>thiamine diphosphate</name>
        <dbReference type="ChEBI" id="CHEBI:58937"/>
    </cofactor>
    <text evidence="6">Binds 1 thiamine pyrophosphate per subunit.</text>
</comment>
<dbReference type="OrthoDB" id="9791859at2"/>
<evidence type="ECO:0000256" key="6">
    <source>
        <dbReference type="HAMAP-Rule" id="MF_01659"/>
    </source>
</evidence>
<name>A0A344UV00_9ACTN</name>
<dbReference type="GO" id="GO:0000287">
    <property type="term" value="F:magnesium ion binding"/>
    <property type="evidence" value="ECO:0007669"/>
    <property type="project" value="UniProtKB-UniRule"/>
</dbReference>
<comment type="pathway">
    <text evidence="6">Quinol/quinone metabolism; 1,4-dihydroxy-2-naphthoate biosynthesis; 1,4-dihydroxy-2-naphthoate from chorismate: step 2/7.</text>
</comment>
<keyword evidence="1 6" id="KW-0808">Transferase</keyword>